<sequence>MITWTLFNLKFACERCQNGHRNGSCAHTDRKLVEIRSKGRPTSQCNHCRAKRKDGVGHSHHRCMCGDGMAILKKKVEVCFRPNLVLAFTPERGNVDALKKQLEENPQSKLLVQRKAKAGKGADGISEIEIHYVKTVIVEETAGVDMQKLMANPCKCQFGGTCICSDLPPSKGCGSGRSKRGSTVSTVGTASPSMGPAITPAMLSTLAAFPRPIDLGFSNRGVPANNGQLPIFPSTTGSKLAGHPAILPMPSSAPSYAQLASMAAAMQGNQGGYPFQPQPMATTNITDTRGHDPELLQALFALQRGGVPPQPAANTATSSCCGGSGGTAAMGPARRGGCGSSAGGCGCGSGGKSGGGCGCGCGDNSRAAASSCCGDAKTFAPVSSCCAPPAVEPRASSCCGPKLAAPALTPAVSSCCSSSSAPTPNAGVSSQFSEINDYTLDGSGMVMNGGGCCSRSSGVRKSSMSIPPQEQSSCGCGGGSSDASVSSSCCSGGGSSGSECRCSDRSSLSDAETSSSRNNGGGCGCSRSASQVSTSRCGGRNDVGGGGGGGCHCNSKRTAVTAPAAGGCCGPKPQPRASCCGSGNIHTGIPMQSSASTTAQCDCGCHADKSICGNCEADLCPLHLLGTVSDEATTAMFQELDELTSMGTPMAASTSYQNQFADTTSNSGTLLRSSSCVAVEDPFNMAGLRDALCGCGCEGGTEGRVCQCG</sequence>
<dbReference type="GO" id="GO:0006878">
    <property type="term" value="P:intracellular copper ion homeostasis"/>
    <property type="evidence" value="ECO:0007669"/>
    <property type="project" value="TreeGrafter"/>
</dbReference>
<evidence type="ECO:0000256" key="3">
    <source>
        <dbReference type="ARBA" id="ARBA00022833"/>
    </source>
</evidence>
<name>A0A507DYA1_9FUNG</name>
<comment type="caution">
    <text evidence="10">The sequence shown here is derived from an EMBL/GenBank/DDBJ whole genome shotgun (WGS) entry which is preliminary data.</text>
</comment>
<protein>
    <recommendedName>
        <fullName evidence="9">Copper-fist domain-containing protein</fullName>
    </recommendedName>
</protein>
<dbReference type="AlphaFoldDB" id="A0A507DYA1"/>
<keyword evidence="5" id="KW-0805">Transcription regulation</keyword>
<feature type="domain" description="Copper-fist" evidence="9">
    <location>
        <begin position="8"/>
        <end position="42"/>
    </location>
</feature>
<feature type="region of interest" description="Disordered" evidence="8">
    <location>
        <begin position="508"/>
        <end position="537"/>
    </location>
</feature>
<dbReference type="FunFam" id="3.90.430.10:FF:000001">
    <property type="entry name" value="Copper fist DNA-binding protein"/>
    <property type="match status" value="1"/>
</dbReference>
<dbReference type="GO" id="GO:0005634">
    <property type="term" value="C:nucleus"/>
    <property type="evidence" value="ECO:0007669"/>
    <property type="project" value="UniProtKB-SubCell"/>
</dbReference>
<keyword evidence="3" id="KW-0862">Zinc</keyword>
<reference evidence="10 11" key="1">
    <citation type="journal article" date="2019" name="Sci. Rep.">
        <title>Comparative genomics of chytrid fungi reveal insights into the obligate biotrophic and pathogenic lifestyle of Synchytrium endobioticum.</title>
        <authorList>
            <person name="van de Vossenberg B.T.L.H."/>
            <person name="Warris S."/>
            <person name="Nguyen H.D.T."/>
            <person name="van Gent-Pelzer M.P.E."/>
            <person name="Joly D.L."/>
            <person name="van de Geest H.C."/>
            <person name="Bonants P.J.M."/>
            <person name="Smith D.S."/>
            <person name="Levesque C.A."/>
            <person name="van der Lee T.A.J."/>
        </authorList>
    </citation>
    <scope>NUCLEOTIDE SEQUENCE [LARGE SCALE GENOMIC DNA]</scope>
    <source>
        <strain evidence="10 11">CBS 809.83</strain>
    </source>
</reference>
<dbReference type="GO" id="GO:0000981">
    <property type="term" value="F:DNA-binding transcription factor activity, RNA polymerase II-specific"/>
    <property type="evidence" value="ECO:0007669"/>
    <property type="project" value="TreeGrafter"/>
</dbReference>
<dbReference type="SMART" id="SM00412">
    <property type="entry name" value="Cu_FIST"/>
    <property type="match status" value="1"/>
</dbReference>
<dbReference type="Proteomes" id="UP000318582">
    <property type="component" value="Unassembled WGS sequence"/>
</dbReference>
<evidence type="ECO:0000313" key="10">
    <source>
        <dbReference type="EMBL" id="TPX56352.1"/>
    </source>
</evidence>
<dbReference type="SMART" id="SM01090">
    <property type="entry name" value="Copper-fist"/>
    <property type="match status" value="1"/>
</dbReference>
<dbReference type="SUPFAM" id="SSF57879">
    <property type="entry name" value="Zinc domain conserved in yeast copper-regulated transcription factors"/>
    <property type="match status" value="1"/>
</dbReference>
<evidence type="ECO:0000256" key="5">
    <source>
        <dbReference type="ARBA" id="ARBA00023015"/>
    </source>
</evidence>
<gene>
    <name evidence="10" type="ORF">PhCBS80983_g04600</name>
</gene>
<dbReference type="GO" id="GO:0000978">
    <property type="term" value="F:RNA polymerase II cis-regulatory region sequence-specific DNA binding"/>
    <property type="evidence" value="ECO:0007669"/>
    <property type="project" value="TreeGrafter"/>
</dbReference>
<dbReference type="PROSITE" id="PS50073">
    <property type="entry name" value="COPPER_FIST_2"/>
    <property type="match status" value="1"/>
</dbReference>
<evidence type="ECO:0000256" key="2">
    <source>
        <dbReference type="ARBA" id="ARBA00022723"/>
    </source>
</evidence>
<accession>A0A507DYA1</accession>
<dbReference type="InterPro" id="IPR036395">
    <property type="entry name" value="Cu_fist_DNA-bd_dom_sf"/>
</dbReference>
<proteinExistence type="predicted"/>
<evidence type="ECO:0000259" key="9">
    <source>
        <dbReference type="PROSITE" id="PS50073"/>
    </source>
</evidence>
<dbReference type="PRINTS" id="PR00617">
    <property type="entry name" value="COPPERFIST"/>
</dbReference>
<dbReference type="PANTHER" id="PTHR28088:SF5">
    <property type="entry name" value="TRANSCRIPTIONAL ACTIVATOR HAA1-RELATED"/>
    <property type="match status" value="1"/>
</dbReference>
<organism evidence="10 11">
    <name type="scientific">Powellomyces hirtus</name>
    <dbReference type="NCBI Taxonomy" id="109895"/>
    <lineage>
        <taxon>Eukaryota</taxon>
        <taxon>Fungi</taxon>
        <taxon>Fungi incertae sedis</taxon>
        <taxon>Chytridiomycota</taxon>
        <taxon>Chytridiomycota incertae sedis</taxon>
        <taxon>Chytridiomycetes</taxon>
        <taxon>Spizellomycetales</taxon>
        <taxon>Powellomycetaceae</taxon>
        <taxon>Powellomyces</taxon>
    </lineage>
</organism>
<evidence type="ECO:0000256" key="4">
    <source>
        <dbReference type="ARBA" id="ARBA00023008"/>
    </source>
</evidence>
<keyword evidence="11" id="KW-1185">Reference proteome</keyword>
<dbReference type="InterPro" id="IPR051763">
    <property type="entry name" value="Copper_Homeo_Regul"/>
</dbReference>
<evidence type="ECO:0000256" key="1">
    <source>
        <dbReference type="ARBA" id="ARBA00004123"/>
    </source>
</evidence>
<dbReference type="Gene3D" id="3.90.430.10">
    <property type="entry name" value="Copper fist DNA-binding domain"/>
    <property type="match status" value="1"/>
</dbReference>
<dbReference type="EMBL" id="QEAQ01000077">
    <property type="protein sequence ID" value="TPX56352.1"/>
    <property type="molecule type" value="Genomic_DNA"/>
</dbReference>
<dbReference type="GO" id="GO:0006879">
    <property type="term" value="P:intracellular iron ion homeostasis"/>
    <property type="evidence" value="ECO:0007669"/>
    <property type="project" value="TreeGrafter"/>
</dbReference>
<keyword evidence="4" id="KW-0186">Copper</keyword>
<keyword evidence="6" id="KW-0804">Transcription</keyword>
<dbReference type="Pfam" id="PF00649">
    <property type="entry name" value="Copper-fist"/>
    <property type="match status" value="1"/>
</dbReference>
<dbReference type="InterPro" id="IPR001083">
    <property type="entry name" value="Cu_fist_DNA-bd_dom"/>
</dbReference>
<evidence type="ECO:0000256" key="8">
    <source>
        <dbReference type="SAM" id="MobiDB-lite"/>
    </source>
</evidence>
<dbReference type="STRING" id="109895.A0A507DYA1"/>
<evidence type="ECO:0000256" key="6">
    <source>
        <dbReference type="ARBA" id="ARBA00023163"/>
    </source>
</evidence>
<evidence type="ECO:0000313" key="11">
    <source>
        <dbReference type="Proteomes" id="UP000318582"/>
    </source>
</evidence>
<keyword evidence="2" id="KW-0479">Metal-binding</keyword>
<dbReference type="GO" id="GO:0045944">
    <property type="term" value="P:positive regulation of transcription by RNA polymerase II"/>
    <property type="evidence" value="ECO:0007669"/>
    <property type="project" value="TreeGrafter"/>
</dbReference>
<comment type="subcellular location">
    <subcellularLocation>
        <location evidence="1">Nucleus</location>
    </subcellularLocation>
</comment>
<keyword evidence="7" id="KW-0539">Nucleus</keyword>
<evidence type="ECO:0000256" key="7">
    <source>
        <dbReference type="ARBA" id="ARBA00023242"/>
    </source>
</evidence>
<dbReference type="GO" id="GO:0005507">
    <property type="term" value="F:copper ion binding"/>
    <property type="evidence" value="ECO:0007669"/>
    <property type="project" value="InterPro"/>
</dbReference>
<dbReference type="PANTHER" id="PTHR28088">
    <property type="entry name" value="TRANSCRIPTIONAL ACTIVATOR HAA1-RELATED"/>
    <property type="match status" value="1"/>
</dbReference>